<comment type="subcellular location">
    <subcellularLocation>
        <location evidence="1">Membrane</location>
    </subcellularLocation>
</comment>
<feature type="domain" description="HAMP" evidence="6">
    <location>
        <begin position="318"/>
        <end position="370"/>
    </location>
</feature>
<accession>A0A1Y4L9D4</accession>
<dbReference type="Pfam" id="PF00672">
    <property type="entry name" value="HAMP"/>
    <property type="match status" value="1"/>
</dbReference>
<proteinExistence type="predicted"/>
<dbReference type="Gene3D" id="3.30.565.10">
    <property type="entry name" value="Histidine kinase-like ATPase, C-terminal domain"/>
    <property type="match status" value="1"/>
</dbReference>
<dbReference type="Proteomes" id="UP000195897">
    <property type="component" value="Unassembled WGS sequence"/>
</dbReference>
<keyword evidence="5" id="KW-0812">Transmembrane</keyword>
<dbReference type="InterPro" id="IPR010559">
    <property type="entry name" value="Sig_transdc_His_kin_internal"/>
</dbReference>
<dbReference type="PANTHER" id="PTHR34220">
    <property type="entry name" value="SENSOR HISTIDINE KINASE YPDA"/>
    <property type="match status" value="1"/>
</dbReference>
<evidence type="ECO:0000313" key="8">
    <source>
        <dbReference type="Proteomes" id="UP000195897"/>
    </source>
</evidence>
<dbReference type="AlphaFoldDB" id="A0A1Y4L9D4"/>
<keyword evidence="5" id="KW-1133">Transmembrane helix</keyword>
<sequence>MQHTEQMRQNKSKKSLLRTGLRLMLAAIIIPLAASLLLFFGFVSRQMRTQAEHMTQYYTDQLVNSTTDALSQAQSIIYFTLGSDTVQSVMHSSQNPVGTQAELVQQEIGRATLFNAAWDDQYVHSIFLFRQDGVAFPASRSGIYQAEYGRLETVFRLFPDRNSTQSLIALTNNAEYSYMVVDYNSLNDPARCLGKLILEVDTAALIDAAPLQSVYPGAEVMLSDAQGNLLYAASDRLVGDLLVDLRTLDGTSNGVSQVIRWAGGDYLHCRAAVGDMILDVCVPQREILTGVHTTAAWYVLLTSLIFIGVLISAIYAYHGLLRPFAHTQQTLDRMAEGDLSVRMDAPEYQELAGMADTFNRMADTLTDLYQDAYKKGVLLRESEFKMLEAQINPHFIFNVLQVINLRCMEAGQKETSRMVTDLAGLLHGTIGKNGAPKVTFRQELAYVRYYLDLQKARFENALQYEIDYADPSILDYYLPKLTIQPLVENSVVHGLEPKRGGGKVSVKIWEEDDSVYIRVEDDGVGFLQGAVSPGAHNHIALDNIRKRLELMYGTNGTFRMSSMPGTGTVVLIIIPIDKTEGEHDVQRTSGGQ</sequence>
<evidence type="ECO:0000256" key="1">
    <source>
        <dbReference type="ARBA" id="ARBA00004370"/>
    </source>
</evidence>
<keyword evidence="3" id="KW-0808">Transferase</keyword>
<dbReference type="Pfam" id="PF02518">
    <property type="entry name" value="HATPase_c"/>
    <property type="match status" value="1"/>
</dbReference>
<dbReference type="SMART" id="SM00387">
    <property type="entry name" value="HATPase_c"/>
    <property type="match status" value="1"/>
</dbReference>
<keyword evidence="4" id="KW-0418">Kinase</keyword>
<dbReference type="InterPro" id="IPR003660">
    <property type="entry name" value="HAMP_dom"/>
</dbReference>
<keyword evidence="2" id="KW-0597">Phosphoprotein</keyword>
<dbReference type="InterPro" id="IPR003594">
    <property type="entry name" value="HATPase_dom"/>
</dbReference>
<feature type="transmembrane region" description="Helical" evidence="5">
    <location>
        <begin position="295"/>
        <end position="317"/>
    </location>
</feature>
<dbReference type="Pfam" id="PF06580">
    <property type="entry name" value="His_kinase"/>
    <property type="match status" value="1"/>
</dbReference>
<feature type="transmembrane region" description="Helical" evidence="5">
    <location>
        <begin position="21"/>
        <end position="43"/>
    </location>
</feature>
<evidence type="ECO:0000256" key="2">
    <source>
        <dbReference type="ARBA" id="ARBA00022553"/>
    </source>
</evidence>
<keyword evidence="5" id="KW-0472">Membrane</keyword>
<evidence type="ECO:0000256" key="4">
    <source>
        <dbReference type="ARBA" id="ARBA00022777"/>
    </source>
</evidence>
<dbReference type="EMBL" id="NFKK01000004">
    <property type="protein sequence ID" value="OUP53338.1"/>
    <property type="molecule type" value="Genomic_DNA"/>
</dbReference>
<dbReference type="SUPFAM" id="SSF55874">
    <property type="entry name" value="ATPase domain of HSP90 chaperone/DNA topoisomerase II/histidine kinase"/>
    <property type="match status" value="1"/>
</dbReference>
<evidence type="ECO:0000256" key="3">
    <source>
        <dbReference type="ARBA" id="ARBA00022679"/>
    </source>
</evidence>
<dbReference type="InterPro" id="IPR036890">
    <property type="entry name" value="HATPase_C_sf"/>
</dbReference>
<name>A0A1Y4L9D4_9FIRM</name>
<comment type="caution">
    <text evidence="7">The sequence shown here is derived from an EMBL/GenBank/DDBJ whole genome shotgun (WGS) entry which is preliminary data.</text>
</comment>
<dbReference type="Gene3D" id="6.10.340.10">
    <property type="match status" value="1"/>
</dbReference>
<protein>
    <recommendedName>
        <fullName evidence="6">HAMP domain-containing protein</fullName>
    </recommendedName>
</protein>
<dbReference type="PROSITE" id="PS50885">
    <property type="entry name" value="HAMP"/>
    <property type="match status" value="1"/>
</dbReference>
<dbReference type="SMART" id="SM00304">
    <property type="entry name" value="HAMP"/>
    <property type="match status" value="1"/>
</dbReference>
<dbReference type="PANTHER" id="PTHR34220:SF7">
    <property type="entry name" value="SENSOR HISTIDINE KINASE YPDA"/>
    <property type="match status" value="1"/>
</dbReference>
<organism evidence="7 8">
    <name type="scientific">Butyricicoccus pullicaecorum</name>
    <dbReference type="NCBI Taxonomy" id="501571"/>
    <lineage>
        <taxon>Bacteria</taxon>
        <taxon>Bacillati</taxon>
        <taxon>Bacillota</taxon>
        <taxon>Clostridia</taxon>
        <taxon>Eubacteriales</taxon>
        <taxon>Butyricicoccaceae</taxon>
        <taxon>Butyricicoccus</taxon>
    </lineage>
</organism>
<gene>
    <name evidence="7" type="ORF">B5F17_04865</name>
</gene>
<evidence type="ECO:0000256" key="5">
    <source>
        <dbReference type="SAM" id="Phobius"/>
    </source>
</evidence>
<dbReference type="SUPFAM" id="SSF158472">
    <property type="entry name" value="HAMP domain-like"/>
    <property type="match status" value="1"/>
</dbReference>
<evidence type="ECO:0000313" key="7">
    <source>
        <dbReference type="EMBL" id="OUP53338.1"/>
    </source>
</evidence>
<dbReference type="GO" id="GO:0016020">
    <property type="term" value="C:membrane"/>
    <property type="evidence" value="ECO:0007669"/>
    <property type="project" value="UniProtKB-SubCell"/>
</dbReference>
<dbReference type="GO" id="GO:0000155">
    <property type="term" value="F:phosphorelay sensor kinase activity"/>
    <property type="evidence" value="ECO:0007669"/>
    <property type="project" value="InterPro"/>
</dbReference>
<dbReference type="CDD" id="cd06225">
    <property type="entry name" value="HAMP"/>
    <property type="match status" value="1"/>
</dbReference>
<dbReference type="RefSeq" id="WP_087371415.1">
    <property type="nucleotide sequence ID" value="NZ_NFKK01000004.1"/>
</dbReference>
<dbReference type="InterPro" id="IPR050640">
    <property type="entry name" value="Bact_2-comp_sensor_kinase"/>
</dbReference>
<reference evidence="8" key="1">
    <citation type="submission" date="2017-04" db="EMBL/GenBank/DDBJ databases">
        <title>Function of individual gut microbiota members based on whole genome sequencing of pure cultures obtained from chicken caecum.</title>
        <authorList>
            <person name="Medvecky M."/>
            <person name="Cejkova D."/>
            <person name="Polansky O."/>
            <person name="Karasova D."/>
            <person name="Kubasova T."/>
            <person name="Cizek A."/>
            <person name="Rychlik I."/>
        </authorList>
    </citation>
    <scope>NUCLEOTIDE SEQUENCE [LARGE SCALE GENOMIC DNA]</scope>
    <source>
        <strain evidence="8">An180</strain>
    </source>
</reference>
<evidence type="ECO:0000259" key="6">
    <source>
        <dbReference type="PROSITE" id="PS50885"/>
    </source>
</evidence>